<name>A0ABP7I9T4_9ACTN</name>
<dbReference type="EMBL" id="BAABDE010000022">
    <property type="protein sequence ID" value="GAA3813022.1"/>
    <property type="molecule type" value="Genomic_DNA"/>
</dbReference>
<evidence type="ECO:0000313" key="1">
    <source>
        <dbReference type="EMBL" id="GAA3813022.1"/>
    </source>
</evidence>
<sequence>MADARPGARIVHIARLDPMRYGAAFRVLCCRLRRPVNPIRAIFKHPGDVILPSIAFGCLRARLAASCSLVSLAVQSLRSM</sequence>
<protein>
    <submittedName>
        <fullName evidence="1">Uncharacterized protein</fullName>
    </submittedName>
</protein>
<accession>A0ABP7I9T4</accession>
<proteinExistence type="predicted"/>
<organism evidence="1 2">
    <name type="scientific">Streptomyces coacervatus</name>
    <dbReference type="NCBI Taxonomy" id="647381"/>
    <lineage>
        <taxon>Bacteria</taxon>
        <taxon>Bacillati</taxon>
        <taxon>Actinomycetota</taxon>
        <taxon>Actinomycetes</taxon>
        <taxon>Kitasatosporales</taxon>
        <taxon>Streptomycetaceae</taxon>
        <taxon>Streptomyces</taxon>
    </lineage>
</organism>
<comment type="caution">
    <text evidence="1">The sequence shown here is derived from an EMBL/GenBank/DDBJ whole genome shotgun (WGS) entry which is preliminary data.</text>
</comment>
<evidence type="ECO:0000313" key="2">
    <source>
        <dbReference type="Proteomes" id="UP001501009"/>
    </source>
</evidence>
<reference evidence="2" key="1">
    <citation type="journal article" date="2019" name="Int. J. Syst. Evol. Microbiol.">
        <title>The Global Catalogue of Microorganisms (GCM) 10K type strain sequencing project: providing services to taxonomists for standard genome sequencing and annotation.</title>
        <authorList>
            <consortium name="The Broad Institute Genomics Platform"/>
            <consortium name="The Broad Institute Genome Sequencing Center for Infectious Disease"/>
            <person name="Wu L."/>
            <person name="Ma J."/>
        </authorList>
    </citation>
    <scope>NUCLEOTIDE SEQUENCE [LARGE SCALE GENOMIC DNA]</scope>
    <source>
        <strain evidence="2">JCM 17138</strain>
    </source>
</reference>
<gene>
    <name evidence="1" type="ORF">GCM10022403_053350</name>
</gene>
<keyword evidence="2" id="KW-1185">Reference proteome</keyword>
<dbReference type="Proteomes" id="UP001501009">
    <property type="component" value="Unassembled WGS sequence"/>
</dbReference>